<sequence length="15" mass="1815">MQWGHSYVQVSTRHV</sequence>
<dbReference type="EMBL" id="GBXM01091638">
    <property type="protein sequence ID" value="JAH16939.1"/>
    <property type="molecule type" value="Transcribed_RNA"/>
</dbReference>
<name>A0A0E9QJJ2_ANGAN</name>
<protein>
    <submittedName>
        <fullName evidence="1">Uncharacterized protein</fullName>
    </submittedName>
</protein>
<accession>A0A0E9QJJ2</accession>
<organism evidence="1">
    <name type="scientific">Anguilla anguilla</name>
    <name type="common">European freshwater eel</name>
    <name type="synonym">Muraena anguilla</name>
    <dbReference type="NCBI Taxonomy" id="7936"/>
    <lineage>
        <taxon>Eukaryota</taxon>
        <taxon>Metazoa</taxon>
        <taxon>Chordata</taxon>
        <taxon>Craniata</taxon>
        <taxon>Vertebrata</taxon>
        <taxon>Euteleostomi</taxon>
        <taxon>Actinopterygii</taxon>
        <taxon>Neopterygii</taxon>
        <taxon>Teleostei</taxon>
        <taxon>Anguilliformes</taxon>
        <taxon>Anguillidae</taxon>
        <taxon>Anguilla</taxon>
    </lineage>
</organism>
<proteinExistence type="predicted"/>
<evidence type="ECO:0000313" key="1">
    <source>
        <dbReference type="EMBL" id="JAH16939.1"/>
    </source>
</evidence>
<reference evidence="1" key="2">
    <citation type="journal article" date="2015" name="Fish Shellfish Immunol.">
        <title>Early steps in the European eel (Anguilla anguilla)-Vibrio vulnificus interaction in the gills: Role of the RtxA13 toxin.</title>
        <authorList>
            <person name="Callol A."/>
            <person name="Pajuelo D."/>
            <person name="Ebbesson L."/>
            <person name="Teles M."/>
            <person name="MacKenzie S."/>
            <person name="Amaro C."/>
        </authorList>
    </citation>
    <scope>NUCLEOTIDE SEQUENCE</scope>
</reference>
<reference evidence="1" key="1">
    <citation type="submission" date="2014-11" db="EMBL/GenBank/DDBJ databases">
        <authorList>
            <person name="Amaro Gonzalez C."/>
        </authorList>
    </citation>
    <scope>NUCLEOTIDE SEQUENCE</scope>
</reference>